<dbReference type="EMBL" id="BSUJ01000001">
    <property type="protein sequence ID" value="GMA21310.1"/>
    <property type="molecule type" value="Genomic_DNA"/>
</dbReference>
<keyword evidence="4" id="KW-1185">Reference proteome</keyword>
<organism evidence="3 4">
    <name type="scientific">Arsenicicoccus piscis</name>
    <dbReference type="NCBI Taxonomy" id="673954"/>
    <lineage>
        <taxon>Bacteria</taxon>
        <taxon>Bacillati</taxon>
        <taxon>Actinomycetota</taxon>
        <taxon>Actinomycetes</taxon>
        <taxon>Micrococcales</taxon>
        <taxon>Intrasporangiaceae</taxon>
        <taxon>Arsenicicoccus</taxon>
    </lineage>
</organism>
<protein>
    <recommendedName>
        <fullName evidence="2">UBP-type domain-containing protein</fullName>
    </recommendedName>
</protein>
<proteinExistence type="predicted"/>
<feature type="region of interest" description="Disordered" evidence="1">
    <location>
        <begin position="1"/>
        <end position="20"/>
    </location>
</feature>
<dbReference type="Proteomes" id="UP001157109">
    <property type="component" value="Unassembled WGS sequence"/>
</dbReference>
<dbReference type="InterPro" id="IPR001607">
    <property type="entry name" value="Znf_UBP"/>
</dbReference>
<gene>
    <name evidence="3" type="ORF">GCM10025862_33310</name>
</gene>
<evidence type="ECO:0000256" key="1">
    <source>
        <dbReference type="SAM" id="MobiDB-lite"/>
    </source>
</evidence>
<dbReference type="SUPFAM" id="SSF57850">
    <property type="entry name" value="RING/U-box"/>
    <property type="match status" value="1"/>
</dbReference>
<comment type="caution">
    <text evidence="3">The sequence shown here is derived from an EMBL/GenBank/DDBJ whole genome shotgun (WGS) entry which is preliminary data.</text>
</comment>
<accession>A0ABQ6HS54</accession>
<evidence type="ECO:0000313" key="3">
    <source>
        <dbReference type="EMBL" id="GMA21310.1"/>
    </source>
</evidence>
<dbReference type="Pfam" id="PF02148">
    <property type="entry name" value="zf-UBP"/>
    <property type="match status" value="1"/>
</dbReference>
<name>A0ABQ6HS54_9MICO</name>
<dbReference type="Gene3D" id="3.30.40.10">
    <property type="entry name" value="Zinc/RING finger domain, C3HC4 (zinc finger)"/>
    <property type="match status" value="1"/>
</dbReference>
<evidence type="ECO:0000313" key="4">
    <source>
        <dbReference type="Proteomes" id="UP001157109"/>
    </source>
</evidence>
<dbReference type="InterPro" id="IPR013083">
    <property type="entry name" value="Znf_RING/FYVE/PHD"/>
</dbReference>
<dbReference type="RefSeq" id="WP_241441574.1">
    <property type="nucleotide sequence ID" value="NZ_BSUJ01000001.1"/>
</dbReference>
<dbReference type="PROSITE" id="PS50271">
    <property type="entry name" value="ZF_UBP"/>
    <property type="match status" value="1"/>
</dbReference>
<feature type="domain" description="UBP-type" evidence="2">
    <location>
        <begin position="1"/>
        <end position="103"/>
    </location>
</feature>
<evidence type="ECO:0000259" key="2">
    <source>
        <dbReference type="PROSITE" id="PS50271"/>
    </source>
</evidence>
<feature type="region of interest" description="Disordered" evidence="1">
    <location>
        <begin position="87"/>
        <end position="121"/>
    </location>
</feature>
<reference evidence="4" key="1">
    <citation type="journal article" date="2019" name="Int. J. Syst. Evol. Microbiol.">
        <title>The Global Catalogue of Microorganisms (GCM) 10K type strain sequencing project: providing services to taxonomists for standard genome sequencing and annotation.</title>
        <authorList>
            <consortium name="The Broad Institute Genomics Platform"/>
            <consortium name="The Broad Institute Genome Sequencing Center for Infectious Disease"/>
            <person name="Wu L."/>
            <person name="Ma J."/>
        </authorList>
    </citation>
    <scope>NUCLEOTIDE SEQUENCE [LARGE SCALE GENOMIC DNA]</scope>
    <source>
        <strain evidence="4">NBRC 105830</strain>
    </source>
</reference>
<feature type="compositionally biased region" description="Pro residues" evidence="1">
    <location>
        <begin position="92"/>
        <end position="106"/>
    </location>
</feature>
<sequence length="121" mass="13370">MSPKQLDPSDIDVTVPPSGSGCEECLASDDGWWVHLRRCASCGHIGCCDTSPSQHASHHARDTGHPTIRSFEPGEVWFYDFRDESMARGPELAPPTSRPEDQPVPAPADRVPEDWMEQLNS</sequence>